<dbReference type="PROSITE" id="PS50102">
    <property type="entry name" value="RRM"/>
    <property type="match status" value="1"/>
</dbReference>
<dbReference type="PANTHER" id="PTHR22696:SF1">
    <property type="entry name" value="E3 UBIQUITIN-PROTEIN LIGASE RNF26"/>
    <property type="match status" value="1"/>
</dbReference>
<keyword evidence="8" id="KW-1185">Reference proteome</keyword>
<keyword evidence="1" id="KW-0863">Zinc-finger</keyword>
<dbReference type="EMBL" id="JAGDFM010000421">
    <property type="protein sequence ID" value="KAG7378474.1"/>
    <property type="molecule type" value="Genomic_DNA"/>
</dbReference>
<comment type="caution">
    <text evidence="7">The sequence shown here is derived from an EMBL/GenBank/DDBJ whole genome shotgun (WGS) entry which is preliminary data.</text>
</comment>
<feature type="compositionally biased region" description="Polar residues" evidence="4">
    <location>
        <begin position="1"/>
        <end position="11"/>
    </location>
</feature>
<keyword evidence="1" id="KW-0479">Metal-binding</keyword>
<feature type="coiled-coil region" evidence="3">
    <location>
        <begin position="850"/>
        <end position="877"/>
    </location>
</feature>
<accession>A0A8T1VG65</accession>
<dbReference type="Pfam" id="PF00076">
    <property type="entry name" value="RRM_1"/>
    <property type="match status" value="1"/>
</dbReference>
<dbReference type="Proteomes" id="UP000694044">
    <property type="component" value="Unassembled WGS sequence"/>
</dbReference>
<dbReference type="GO" id="GO:0061630">
    <property type="term" value="F:ubiquitin protein ligase activity"/>
    <property type="evidence" value="ECO:0007669"/>
    <property type="project" value="TreeGrafter"/>
</dbReference>
<dbReference type="GO" id="GO:0016567">
    <property type="term" value="P:protein ubiquitination"/>
    <property type="evidence" value="ECO:0007669"/>
    <property type="project" value="TreeGrafter"/>
</dbReference>
<dbReference type="GO" id="GO:0006511">
    <property type="term" value="P:ubiquitin-dependent protein catabolic process"/>
    <property type="evidence" value="ECO:0007669"/>
    <property type="project" value="TreeGrafter"/>
</dbReference>
<dbReference type="PROSITE" id="PS50089">
    <property type="entry name" value="ZF_RING_2"/>
    <property type="match status" value="1"/>
</dbReference>
<feature type="compositionally biased region" description="Acidic residues" evidence="4">
    <location>
        <begin position="687"/>
        <end position="696"/>
    </location>
</feature>
<name>A0A8T1VG65_9STRA</name>
<feature type="coiled-coil region" evidence="3">
    <location>
        <begin position="791"/>
        <end position="818"/>
    </location>
</feature>
<evidence type="ECO:0000313" key="8">
    <source>
        <dbReference type="Proteomes" id="UP000694044"/>
    </source>
</evidence>
<evidence type="ECO:0008006" key="9">
    <source>
        <dbReference type="Google" id="ProtNLM"/>
    </source>
</evidence>
<feature type="region of interest" description="Disordered" evidence="4">
    <location>
        <begin position="677"/>
        <end position="697"/>
    </location>
</feature>
<evidence type="ECO:0000256" key="1">
    <source>
        <dbReference type="PROSITE-ProRule" id="PRU00175"/>
    </source>
</evidence>
<feature type="region of interest" description="Disordered" evidence="4">
    <location>
        <begin position="172"/>
        <end position="191"/>
    </location>
</feature>
<dbReference type="CDD" id="cd16649">
    <property type="entry name" value="mRING-HC-C3HC5_CGRF1-like"/>
    <property type="match status" value="1"/>
</dbReference>
<feature type="compositionally biased region" description="Low complexity" evidence="4">
    <location>
        <begin position="60"/>
        <end position="77"/>
    </location>
</feature>
<feature type="domain" description="RING-type" evidence="5">
    <location>
        <begin position="971"/>
        <end position="1008"/>
    </location>
</feature>
<feature type="compositionally biased region" description="Basic and acidic residues" evidence="4">
    <location>
        <begin position="270"/>
        <end position="284"/>
    </location>
</feature>
<evidence type="ECO:0000256" key="3">
    <source>
        <dbReference type="SAM" id="Coils"/>
    </source>
</evidence>
<dbReference type="OrthoDB" id="1711136at2759"/>
<dbReference type="InterPro" id="IPR000504">
    <property type="entry name" value="RRM_dom"/>
</dbReference>
<evidence type="ECO:0000256" key="4">
    <source>
        <dbReference type="SAM" id="MobiDB-lite"/>
    </source>
</evidence>
<dbReference type="GO" id="GO:0008270">
    <property type="term" value="F:zinc ion binding"/>
    <property type="evidence" value="ECO:0007669"/>
    <property type="project" value="UniProtKB-KW"/>
</dbReference>
<organism evidence="7 8">
    <name type="scientific">Phytophthora pseudosyringae</name>
    <dbReference type="NCBI Taxonomy" id="221518"/>
    <lineage>
        <taxon>Eukaryota</taxon>
        <taxon>Sar</taxon>
        <taxon>Stramenopiles</taxon>
        <taxon>Oomycota</taxon>
        <taxon>Peronosporomycetes</taxon>
        <taxon>Peronosporales</taxon>
        <taxon>Peronosporaceae</taxon>
        <taxon>Phytophthora</taxon>
    </lineage>
</organism>
<evidence type="ECO:0000313" key="7">
    <source>
        <dbReference type="EMBL" id="KAG7378474.1"/>
    </source>
</evidence>
<dbReference type="AlphaFoldDB" id="A0A8T1VG65"/>
<reference evidence="7" key="1">
    <citation type="submission" date="2021-02" db="EMBL/GenBank/DDBJ databases">
        <authorList>
            <person name="Palmer J.M."/>
        </authorList>
    </citation>
    <scope>NUCLEOTIDE SEQUENCE</scope>
    <source>
        <strain evidence="7">SCRP734</strain>
    </source>
</reference>
<dbReference type="Pfam" id="PF13920">
    <property type="entry name" value="zf-C3HC4_3"/>
    <property type="match status" value="1"/>
</dbReference>
<feature type="region of interest" description="Disordered" evidence="4">
    <location>
        <begin position="541"/>
        <end position="583"/>
    </location>
</feature>
<dbReference type="GO" id="GO:0003723">
    <property type="term" value="F:RNA binding"/>
    <property type="evidence" value="ECO:0007669"/>
    <property type="project" value="UniProtKB-UniRule"/>
</dbReference>
<gene>
    <name evidence="7" type="ORF">PHYPSEUDO_010071</name>
</gene>
<feature type="region of interest" description="Disordered" evidence="4">
    <location>
        <begin position="266"/>
        <end position="310"/>
    </location>
</feature>
<keyword evidence="3" id="KW-0175">Coiled coil</keyword>
<feature type="compositionally biased region" description="Acidic residues" evidence="4">
    <location>
        <begin position="204"/>
        <end position="232"/>
    </location>
</feature>
<feature type="compositionally biased region" description="Basic and acidic residues" evidence="4">
    <location>
        <begin position="543"/>
        <end position="554"/>
    </location>
</feature>
<feature type="region of interest" description="Disordered" evidence="4">
    <location>
        <begin position="1"/>
        <end position="105"/>
    </location>
</feature>
<feature type="region of interest" description="Disordered" evidence="4">
    <location>
        <begin position="199"/>
        <end position="232"/>
    </location>
</feature>
<evidence type="ECO:0000259" key="5">
    <source>
        <dbReference type="PROSITE" id="PS50089"/>
    </source>
</evidence>
<evidence type="ECO:0000259" key="6">
    <source>
        <dbReference type="PROSITE" id="PS50102"/>
    </source>
</evidence>
<keyword evidence="1" id="KW-0862">Zinc</keyword>
<feature type="domain" description="RRM" evidence="6">
    <location>
        <begin position="449"/>
        <end position="545"/>
    </location>
</feature>
<protein>
    <recommendedName>
        <fullName evidence="9">RING-type domain-containing protein</fullName>
    </recommendedName>
</protein>
<dbReference type="PANTHER" id="PTHR22696">
    <property type="entry name" value="E3 UBIQUITIN-PROTEIN LIGASE RNF26"/>
    <property type="match status" value="1"/>
</dbReference>
<sequence>MRSPSLSTSELRSPPRADGAAAPTNQQQEEERHDPPAGHPQFALDKAEESDEDVHHQRSPARPAAAVRATSSTAATPNRAAAESHTKRAWQTGSRQQLLERTRNRIRRASLQQQLDSGGGGGDAAWTTSAVLPTRQPNAGDFAEEIESEAAEIRTLIARTAQLWSAVDRAERAEDLPPAPQRQPLRSFSASALHTSLPAQYVCVEEDDSTLSSDDEEYEGQDEDEEDTETESVADLAFQSVTQTGDYATAEEAFVESLRFHSAAGMASSDQRRVEEHDSNSDSDHDSEDSAEEREGVEHEGGGLQLEQGEVIDASNRAINASKARAIKNAMQGNLLRLGFRENITRAALEAGVLEIDHYDSDCELAYVDIFMSLVKMVCDAHVDVMNESEDLGQNWAANGGTADDHEQAIDADATYNLELRSFLPFKWPVFDMAQFEFGNARSGTCFNSVCVLTNLPKVSMDRTEELMEVLSCNLFCMIGDPIQVVIPSASSTGRTKGHAFLEFDDPDMAKRCALAVDGLTWGRGPFGRIRGNLFRQYQVKSPAEEKRRTHDSVSDDGASFSRSFPGTLASDSFPDDALPPASAFERSGNSIIERFRPGIERSDVAQQQNLLCDSDEDSSDADEWVVGRPLEYAQFNPSPLQDLSPGSVDIRERYEQVHSDGISMQLGWDDEALDSGYSMQMSSEGGGDDENDESFDSNSVLELQAPDEEKLMDQSLLAELVRECRYSGDSGCSPARVSLSSGEAHAVSSTVTSTASGVARETLADCSMAEQSWDAHEGNNGVEKPWRRYCEDLIVRNREMQEQMAFARRRIVQLSHNNQKLHLLIDRVERDRDGLLFENDLLQTQLHGYEDHEEHHDSLMKELVTLRKRLQQKEHSFDLRTLGPHQHVQEAYAVANRSQSFSSSFRGIQSALSHLSPTTLTSCKMDELKEWEHLLETTLSHVRSAKEEKALEMQKKLDRQVEEQNELKLCVICLSNEKTILCLPCRHLCLCKTCSRREEVAKCPICRLEIEEMLAVYS</sequence>
<keyword evidence="2" id="KW-0694">RNA-binding</keyword>
<evidence type="ECO:0000256" key="2">
    <source>
        <dbReference type="PROSITE-ProRule" id="PRU00176"/>
    </source>
</evidence>
<proteinExistence type="predicted"/>
<dbReference type="InterPro" id="IPR001841">
    <property type="entry name" value="Znf_RING"/>
</dbReference>